<protein>
    <submittedName>
        <fullName evidence="1">Uncharacterized protein</fullName>
    </submittedName>
</protein>
<sequence length="133" mass="14837">MLNWDDEITAVTPSEARAYRKIGGRTRAVDSTPHAVVNRVILVGNPSRTDLYRYVDDVLQFEYFELGDADCRTAWSRNASILRAAVLRRWLGKVRGRAFAALRSAMLFAQPQTGSEKAIAKRISLLGAPPQFA</sequence>
<dbReference type="STRING" id="1247936.BN2475_1690002"/>
<dbReference type="RefSeq" id="WP_094783483.1">
    <property type="nucleotide sequence ID" value="NZ_CYGX02000169.1"/>
</dbReference>
<name>A0A1N7SQS8_9BURK</name>
<dbReference type="Proteomes" id="UP000187012">
    <property type="component" value="Unassembled WGS sequence"/>
</dbReference>
<organism evidence="1 2">
    <name type="scientific">Paraburkholderia ribeironis</name>
    <dbReference type="NCBI Taxonomy" id="1247936"/>
    <lineage>
        <taxon>Bacteria</taxon>
        <taxon>Pseudomonadati</taxon>
        <taxon>Pseudomonadota</taxon>
        <taxon>Betaproteobacteria</taxon>
        <taxon>Burkholderiales</taxon>
        <taxon>Burkholderiaceae</taxon>
        <taxon>Paraburkholderia</taxon>
    </lineage>
</organism>
<dbReference type="OrthoDB" id="9886725at2"/>
<dbReference type="AlphaFoldDB" id="A0A1N7SQS8"/>
<dbReference type="EMBL" id="CYGX02000169">
    <property type="protein sequence ID" value="SIT49702.1"/>
    <property type="molecule type" value="Genomic_DNA"/>
</dbReference>
<proteinExistence type="predicted"/>
<accession>A0A1N7SQS8</accession>
<gene>
    <name evidence="1" type="ORF">BN2475_1690002</name>
</gene>
<evidence type="ECO:0000313" key="2">
    <source>
        <dbReference type="Proteomes" id="UP000187012"/>
    </source>
</evidence>
<evidence type="ECO:0000313" key="1">
    <source>
        <dbReference type="EMBL" id="SIT49702.1"/>
    </source>
</evidence>
<reference evidence="1 2" key="1">
    <citation type="submission" date="2016-12" db="EMBL/GenBank/DDBJ databases">
        <authorList>
            <person name="Song W.-J."/>
            <person name="Kurnit D.M."/>
        </authorList>
    </citation>
    <scope>NUCLEOTIDE SEQUENCE [LARGE SCALE GENOMIC DNA]</scope>
    <source>
        <strain evidence="1 2">STM7296</strain>
    </source>
</reference>
<keyword evidence="2" id="KW-1185">Reference proteome</keyword>